<dbReference type="AlphaFoldDB" id="A0A2V4E1A0"/>
<dbReference type="InterPro" id="IPR025331">
    <property type="entry name" value="TNT"/>
</dbReference>
<feature type="domain" description="TNT" evidence="1">
    <location>
        <begin position="10"/>
        <end position="57"/>
    </location>
</feature>
<organism evidence="2 3">
    <name type="scientific">Gilliamella apicola</name>
    <dbReference type="NCBI Taxonomy" id="1196095"/>
    <lineage>
        <taxon>Bacteria</taxon>
        <taxon>Pseudomonadati</taxon>
        <taxon>Pseudomonadota</taxon>
        <taxon>Gammaproteobacteria</taxon>
        <taxon>Orbales</taxon>
        <taxon>Orbaceae</taxon>
        <taxon>Gilliamella</taxon>
    </lineage>
</organism>
<dbReference type="EMBL" id="QGLR01000012">
    <property type="protein sequence ID" value="PXZ06293.1"/>
    <property type="molecule type" value="Genomic_DNA"/>
</dbReference>
<gene>
    <name evidence="2" type="ORF">DKK70_09925</name>
</gene>
<comment type="caution">
    <text evidence="2">The sequence shown here is derived from an EMBL/GenBank/DDBJ whole genome shotgun (WGS) entry which is preliminary data.</text>
</comment>
<dbReference type="GO" id="GO:0050135">
    <property type="term" value="F:NADP+ nucleosidase activity"/>
    <property type="evidence" value="ECO:0007669"/>
    <property type="project" value="InterPro"/>
</dbReference>
<dbReference type="Pfam" id="PF14021">
    <property type="entry name" value="TNT"/>
    <property type="match status" value="1"/>
</dbReference>
<dbReference type="Proteomes" id="UP000247932">
    <property type="component" value="Unassembled WGS sequence"/>
</dbReference>
<keyword evidence="3" id="KW-1185">Reference proteome</keyword>
<accession>A0A2V4E1A0</accession>
<dbReference type="OrthoDB" id="4745173at2"/>
<evidence type="ECO:0000259" key="1">
    <source>
        <dbReference type="Pfam" id="PF14021"/>
    </source>
</evidence>
<name>A0A2V4E1A0_9GAMM</name>
<proteinExistence type="predicted"/>
<evidence type="ECO:0000313" key="3">
    <source>
        <dbReference type="Proteomes" id="UP000247932"/>
    </source>
</evidence>
<sequence>MLPVKEGTILTTYRVKKLFEVDAGDITPWLGKKGEAQQFFTKNKTIGDLIDSGHLEVVDRKIICP</sequence>
<reference evidence="2 3" key="1">
    <citation type="submission" date="2018-05" db="EMBL/GenBank/DDBJ databases">
        <title>Reference genomes for bee gut microbiota database.</title>
        <authorList>
            <person name="Ellegaard K.M."/>
        </authorList>
    </citation>
    <scope>NUCLEOTIDE SEQUENCE [LARGE SCALE GENOMIC DNA]</scope>
    <source>
        <strain evidence="2 3">ESL0182</strain>
    </source>
</reference>
<evidence type="ECO:0000313" key="2">
    <source>
        <dbReference type="EMBL" id="PXZ06293.1"/>
    </source>
</evidence>
<protein>
    <recommendedName>
        <fullName evidence="1">TNT domain-containing protein</fullName>
    </recommendedName>
</protein>